<evidence type="ECO:0000313" key="2">
    <source>
        <dbReference type="Proteomes" id="UP001239111"/>
    </source>
</evidence>
<keyword evidence="2" id="KW-1185">Reference proteome</keyword>
<evidence type="ECO:0000313" key="1">
    <source>
        <dbReference type="EMBL" id="KAJ8683359.1"/>
    </source>
</evidence>
<name>A0ACC2PL90_9HYME</name>
<sequence length="498" mass="59094">MDGDVAAPPPVRFGGVRGSPNAPFGYRMRGPSDFTRSSWKPSKLLSGPGPKEFAKQAEIQRMREDLRYLQVIQDEKIEDKKRINAGVRKCVRLGMEAYDEDLEERRQRLRELLLRDEASLTRELVQWAKQQEKLRAERLAIEAEEAERQRESERSEFLENKRLQRWAMTNQQLRDQRWQVRTRDTKKANLIQIQLNEDKRKRELEDAEYWERIQRERTEAEMTIEETKAARRADLERRGAQELRAQIETRRNASAAADLCNQKKFEPGFLDIGSRDETPEQKHKRMKEARAEIEMEIQKSRKSLEQRRIQEEALDLLDASIVSREEKPIDKLARKREILAYMDSLKEFREAVAQREIQADECARRWATEADSKRLEEKRKARDKRASLNRELKSAWDRQLEDKRRREMLELRQPDQPEAHATGRKHDEPTITEIRAQRKEYGRELIAQHERIQAERERQECLVEEQIRAFEEEQEREENGLAQKLECIGARLRVPGLP</sequence>
<dbReference type="Proteomes" id="UP001239111">
    <property type="component" value="Chromosome 1"/>
</dbReference>
<gene>
    <name evidence="1" type="ORF">QAD02_019151</name>
</gene>
<proteinExistence type="predicted"/>
<protein>
    <submittedName>
        <fullName evidence="1">Uncharacterized protein</fullName>
    </submittedName>
</protein>
<accession>A0ACC2PL90</accession>
<dbReference type="EMBL" id="CM056741">
    <property type="protein sequence ID" value="KAJ8683359.1"/>
    <property type="molecule type" value="Genomic_DNA"/>
</dbReference>
<comment type="caution">
    <text evidence="1">The sequence shown here is derived from an EMBL/GenBank/DDBJ whole genome shotgun (WGS) entry which is preliminary data.</text>
</comment>
<reference evidence="1" key="1">
    <citation type="submission" date="2023-04" db="EMBL/GenBank/DDBJ databases">
        <title>A chromosome-level genome assembly of the parasitoid wasp Eretmocerus hayati.</title>
        <authorList>
            <person name="Zhong Y."/>
            <person name="Liu S."/>
            <person name="Liu Y."/>
        </authorList>
    </citation>
    <scope>NUCLEOTIDE SEQUENCE</scope>
    <source>
        <strain evidence="1">ZJU_SS_LIU_2023</strain>
    </source>
</reference>
<organism evidence="1 2">
    <name type="scientific">Eretmocerus hayati</name>
    <dbReference type="NCBI Taxonomy" id="131215"/>
    <lineage>
        <taxon>Eukaryota</taxon>
        <taxon>Metazoa</taxon>
        <taxon>Ecdysozoa</taxon>
        <taxon>Arthropoda</taxon>
        <taxon>Hexapoda</taxon>
        <taxon>Insecta</taxon>
        <taxon>Pterygota</taxon>
        <taxon>Neoptera</taxon>
        <taxon>Endopterygota</taxon>
        <taxon>Hymenoptera</taxon>
        <taxon>Apocrita</taxon>
        <taxon>Proctotrupomorpha</taxon>
        <taxon>Chalcidoidea</taxon>
        <taxon>Aphelinidae</taxon>
        <taxon>Aphelininae</taxon>
        <taxon>Eretmocerus</taxon>
    </lineage>
</organism>